<reference evidence="1" key="2">
    <citation type="journal article" date="2020" name="Nat. Commun.">
        <title>Large-scale genome sequencing of mycorrhizal fungi provides insights into the early evolution of symbiotic traits.</title>
        <authorList>
            <person name="Miyauchi S."/>
            <person name="Kiss E."/>
            <person name="Kuo A."/>
            <person name="Drula E."/>
            <person name="Kohler A."/>
            <person name="Sanchez-Garcia M."/>
            <person name="Morin E."/>
            <person name="Andreopoulos B."/>
            <person name="Barry K.W."/>
            <person name="Bonito G."/>
            <person name="Buee M."/>
            <person name="Carver A."/>
            <person name="Chen C."/>
            <person name="Cichocki N."/>
            <person name="Clum A."/>
            <person name="Culley D."/>
            <person name="Crous P.W."/>
            <person name="Fauchery L."/>
            <person name="Girlanda M."/>
            <person name="Hayes R.D."/>
            <person name="Keri Z."/>
            <person name="LaButti K."/>
            <person name="Lipzen A."/>
            <person name="Lombard V."/>
            <person name="Magnuson J."/>
            <person name="Maillard F."/>
            <person name="Murat C."/>
            <person name="Nolan M."/>
            <person name="Ohm R.A."/>
            <person name="Pangilinan J."/>
            <person name="Pereira M.F."/>
            <person name="Perotto S."/>
            <person name="Peter M."/>
            <person name="Pfister S."/>
            <person name="Riley R."/>
            <person name="Sitrit Y."/>
            <person name="Stielow J.B."/>
            <person name="Szollosi G."/>
            <person name="Zifcakova L."/>
            <person name="Stursova M."/>
            <person name="Spatafora J.W."/>
            <person name="Tedersoo L."/>
            <person name="Vaario L.M."/>
            <person name="Yamada A."/>
            <person name="Yan M."/>
            <person name="Wang P."/>
            <person name="Xu J."/>
            <person name="Bruns T."/>
            <person name="Baldrian P."/>
            <person name="Vilgalys R."/>
            <person name="Dunand C."/>
            <person name="Henrissat B."/>
            <person name="Grigoriev I.V."/>
            <person name="Hibbett D."/>
            <person name="Nagy L.G."/>
            <person name="Martin F.M."/>
        </authorList>
    </citation>
    <scope>NUCLEOTIDE SEQUENCE</scope>
    <source>
        <strain evidence="1">P2</strain>
    </source>
</reference>
<evidence type="ECO:0000313" key="2">
    <source>
        <dbReference type="Proteomes" id="UP000886501"/>
    </source>
</evidence>
<comment type="caution">
    <text evidence="1">The sequence shown here is derived from an EMBL/GenBank/DDBJ whole genome shotgun (WGS) entry which is preliminary data.</text>
</comment>
<dbReference type="EMBL" id="MU117978">
    <property type="protein sequence ID" value="KAF9651159.1"/>
    <property type="molecule type" value="Genomic_DNA"/>
</dbReference>
<dbReference type="Proteomes" id="UP000886501">
    <property type="component" value="Unassembled WGS sequence"/>
</dbReference>
<protein>
    <submittedName>
        <fullName evidence="1">Uncharacterized protein</fullName>
    </submittedName>
</protein>
<proteinExistence type="predicted"/>
<accession>A0ACB6ZNQ5</accession>
<name>A0ACB6ZNQ5_THEGA</name>
<gene>
    <name evidence="1" type="ORF">BDM02DRAFT_3184868</name>
</gene>
<reference evidence="1" key="1">
    <citation type="submission" date="2019-10" db="EMBL/GenBank/DDBJ databases">
        <authorList>
            <consortium name="DOE Joint Genome Institute"/>
            <person name="Kuo A."/>
            <person name="Miyauchi S."/>
            <person name="Kiss E."/>
            <person name="Drula E."/>
            <person name="Kohler A."/>
            <person name="Sanchez-Garcia M."/>
            <person name="Andreopoulos B."/>
            <person name="Barry K.W."/>
            <person name="Bonito G."/>
            <person name="Buee M."/>
            <person name="Carver A."/>
            <person name="Chen C."/>
            <person name="Cichocki N."/>
            <person name="Clum A."/>
            <person name="Culley D."/>
            <person name="Crous P.W."/>
            <person name="Fauchery L."/>
            <person name="Girlanda M."/>
            <person name="Hayes R."/>
            <person name="Keri Z."/>
            <person name="Labutti K."/>
            <person name="Lipzen A."/>
            <person name="Lombard V."/>
            <person name="Magnuson J."/>
            <person name="Maillard F."/>
            <person name="Morin E."/>
            <person name="Murat C."/>
            <person name="Nolan M."/>
            <person name="Ohm R."/>
            <person name="Pangilinan J."/>
            <person name="Pereira M."/>
            <person name="Perotto S."/>
            <person name="Peter M."/>
            <person name="Riley R."/>
            <person name="Sitrit Y."/>
            <person name="Stielow B."/>
            <person name="Szollosi G."/>
            <person name="Zifcakova L."/>
            <person name="Stursova M."/>
            <person name="Spatafora J.W."/>
            <person name="Tedersoo L."/>
            <person name="Vaario L.-M."/>
            <person name="Yamada A."/>
            <person name="Yan M."/>
            <person name="Wang P."/>
            <person name="Xu J."/>
            <person name="Bruns T."/>
            <person name="Baldrian P."/>
            <person name="Vilgalys R."/>
            <person name="Henrissat B."/>
            <person name="Grigoriev I.V."/>
            <person name="Hibbett D."/>
            <person name="Nagy L.G."/>
            <person name="Martin F.M."/>
        </authorList>
    </citation>
    <scope>NUCLEOTIDE SEQUENCE</scope>
    <source>
        <strain evidence="1">P2</strain>
    </source>
</reference>
<organism evidence="1 2">
    <name type="scientific">Thelephora ganbajun</name>
    <name type="common">Ganba fungus</name>
    <dbReference type="NCBI Taxonomy" id="370292"/>
    <lineage>
        <taxon>Eukaryota</taxon>
        <taxon>Fungi</taxon>
        <taxon>Dikarya</taxon>
        <taxon>Basidiomycota</taxon>
        <taxon>Agaricomycotina</taxon>
        <taxon>Agaricomycetes</taxon>
        <taxon>Thelephorales</taxon>
        <taxon>Thelephoraceae</taxon>
        <taxon>Thelephora</taxon>
    </lineage>
</organism>
<keyword evidence="2" id="KW-1185">Reference proteome</keyword>
<sequence>MDRSPSKRMLTETTLDLRNIVDSSTRNDCVSDELRALVRNRAARVRVMEGYFIDRTASLVAQDAHTDANGGAATAAAQIFQSSRDISHRVLRNCTPSSFSSPNKRTRYDYEAEDALEEEDEGEGMEIDPGEANPQTLAEDTPQRPIKPLRRTLFADASIASKSSISQNHTLYADHDNSRSENPFFE</sequence>
<evidence type="ECO:0000313" key="1">
    <source>
        <dbReference type="EMBL" id="KAF9651159.1"/>
    </source>
</evidence>